<dbReference type="Gene3D" id="3.30.379.10">
    <property type="entry name" value="Chitobiase/beta-hexosaminidase domain 2-like"/>
    <property type="match status" value="1"/>
</dbReference>
<keyword evidence="7" id="KW-1185">Reference proteome</keyword>
<dbReference type="InterPro" id="IPR029018">
    <property type="entry name" value="Hex-like_dom2"/>
</dbReference>
<sequence length="708" mass="81594">MNSQNVLAFLTLHLFILGCKAQDFTRDLNNLRSSTPPQVQESAVNDLIRRILPTKAEFFRISIVPPEDPAEKDAFVVESEDGLVNITANSGVAAAHGFHYYLKNICKCHISWDGNQLSLPDILPPASLNVTASDRFRYFGNVCVASYSWVWWDWSKWENHLDWLALNGMNLVLAPTAQEIIWIRLFTKLGLTQDEIQSHLTGPGFHAWQGKNGGRMGNIRGWGGPININSLWYQERLRLQQRILARMRSFGMMPVLPAFAGHVPLAFQRQLIDEFGTDHVYSADPFNEMTPQFNNSEYLSAVSQSILRGMDRADPKAIWQGKLLILDLASETREQYTRLDYYFGHYFIWCMLHNFGGTIGLYGVLDNVNELVYEGRYGENSTMVGIGLTPEGIGQNYVAYDFMLETGWRTEPVNMTKWFADYSTRRYGIEDDKAVAAWEYLMSSVYVHNRTVPYNRRNFLIGRPNLKNKPTIWYRSNELLLAWDNLLGITENITSGIEPYQYDVVDVTREALVLHAAYYYTMMTNAFKHNISSDFQLNAEQFQHILEDLDWILGSHRSFLLGRWLADAKAAATTSEELHLFERSARHQITLWGPNGEIMDYAGKQWAGIVQQYFTPRWALFIKRLNDCLEAGTLNFDQQKFNAEVFSEVEKKFSMDFNIYPATPQGDPVLIAKAIHQKWRSAKKRFSQTLTKMHNQYLNRVHKRQTRP</sequence>
<dbReference type="Proteomes" id="UP000792457">
    <property type="component" value="Unassembled WGS sequence"/>
</dbReference>
<name>A0A8K0P7Q2_LADFU</name>
<feature type="domain" description="Alpha-N-acetylglucosaminidase C-terminal" evidence="5">
    <location>
        <begin position="418"/>
        <end position="678"/>
    </location>
</feature>
<dbReference type="Pfam" id="PF12971">
    <property type="entry name" value="NAGLU_N"/>
    <property type="match status" value="1"/>
</dbReference>
<gene>
    <name evidence="6" type="ORF">J437_LFUL018950</name>
</gene>
<evidence type="ECO:0000256" key="1">
    <source>
        <dbReference type="ARBA" id="ARBA00022801"/>
    </source>
</evidence>
<dbReference type="GO" id="GO:0016787">
    <property type="term" value="F:hydrolase activity"/>
    <property type="evidence" value="ECO:0007669"/>
    <property type="project" value="UniProtKB-KW"/>
</dbReference>
<dbReference type="PANTHER" id="PTHR12872:SF1">
    <property type="entry name" value="ALPHA-N-ACETYLGLUCOSAMINIDASE"/>
    <property type="match status" value="1"/>
</dbReference>
<evidence type="ECO:0000259" key="5">
    <source>
        <dbReference type="Pfam" id="PF12972"/>
    </source>
</evidence>
<proteinExistence type="predicted"/>
<keyword evidence="2" id="KW-0732">Signal</keyword>
<dbReference type="InterPro" id="IPR024240">
    <property type="entry name" value="NAGLU_N"/>
</dbReference>
<accession>A0A8K0P7Q2</accession>
<feature type="domain" description="Alpha-N-acetylglucosaminidase tim-barrel" evidence="3">
    <location>
        <begin position="137"/>
        <end position="270"/>
    </location>
</feature>
<feature type="signal peptide" evidence="2">
    <location>
        <begin position="1"/>
        <end position="21"/>
    </location>
</feature>
<comment type="caution">
    <text evidence="6">The sequence shown here is derived from an EMBL/GenBank/DDBJ whole genome shotgun (WGS) entry which is preliminary data.</text>
</comment>
<feature type="domain" description="Alpha-N-acetylglucosaminidase tim-barrel" evidence="3">
    <location>
        <begin position="321"/>
        <end position="409"/>
    </location>
</feature>
<dbReference type="Gene3D" id="3.20.20.80">
    <property type="entry name" value="Glycosidases"/>
    <property type="match status" value="2"/>
</dbReference>
<protein>
    <recommendedName>
        <fullName evidence="8">Alpha-N-acetylglucosaminidase</fullName>
    </recommendedName>
</protein>
<evidence type="ECO:0000256" key="2">
    <source>
        <dbReference type="SAM" id="SignalP"/>
    </source>
</evidence>
<evidence type="ECO:0008006" key="8">
    <source>
        <dbReference type="Google" id="ProtNLM"/>
    </source>
</evidence>
<evidence type="ECO:0000313" key="7">
    <source>
        <dbReference type="Proteomes" id="UP000792457"/>
    </source>
</evidence>
<dbReference type="OrthoDB" id="64736at2759"/>
<evidence type="ECO:0000259" key="3">
    <source>
        <dbReference type="Pfam" id="PF05089"/>
    </source>
</evidence>
<dbReference type="PANTHER" id="PTHR12872">
    <property type="entry name" value="ALPHA-N-ACETYLGLUCOSAMINIDASE"/>
    <property type="match status" value="1"/>
</dbReference>
<keyword evidence="1" id="KW-0378">Hydrolase</keyword>
<evidence type="ECO:0000313" key="6">
    <source>
        <dbReference type="EMBL" id="KAG8239150.1"/>
    </source>
</evidence>
<dbReference type="EMBL" id="KZ309531">
    <property type="protein sequence ID" value="KAG8239150.1"/>
    <property type="molecule type" value="Genomic_DNA"/>
</dbReference>
<feature type="domain" description="Alpha-N-acetylglucosaminidase N-terminal" evidence="4">
    <location>
        <begin position="43"/>
        <end position="124"/>
    </location>
</feature>
<dbReference type="InterPro" id="IPR024732">
    <property type="entry name" value="NAGLU_C"/>
</dbReference>
<reference evidence="6" key="1">
    <citation type="submission" date="2013-04" db="EMBL/GenBank/DDBJ databases">
        <authorList>
            <person name="Qu J."/>
            <person name="Murali S.C."/>
            <person name="Bandaranaike D."/>
            <person name="Bellair M."/>
            <person name="Blankenburg K."/>
            <person name="Chao H."/>
            <person name="Dinh H."/>
            <person name="Doddapaneni H."/>
            <person name="Downs B."/>
            <person name="Dugan-Rocha S."/>
            <person name="Elkadiri S."/>
            <person name="Gnanaolivu R.D."/>
            <person name="Hernandez B."/>
            <person name="Javaid M."/>
            <person name="Jayaseelan J.C."/>
            <person name="Lee S."/>
            <person name="Li M."/>
            <person name="Ming W."/>
            <person name="Munidasa M."/>
            <person name="Muniz J."/>
            <person name="Nguyen L."/>
            <person name="Ongeri F."/>
            <person name="Osuji N."/>
            <person name="Pu L.-L."/>
            <person name="Puazo M."/>
            <person name="Qu C."/>
            <person name="Quiroz J."/>
            <person name="Raj R."/>
            <person name="Weissenberger G."/>
            <person name="Xin Y."/>
            <person name="Zou X."/>
            <person name="Han Y."/>
            <person name="Richards S."/>
            <person name="Worley K."/>
            <person name="Muzny D."/>
            <person name="Gibbs R."/>
        </authorList>
    </citation>
    <scope>NUCLEOTIDE SEQUENCE</scope>
    <source>
        <strain evidence="6">Sampled in the wild</strain>
    </source>
</reference>
<dbReference type="Pfam" id="PF12972">
    <property type="entry name" value="NAGLU_C"/>
    <property type="match status" value="1"/>
</dbReference>
<organism evidence="6 7">
    <name type="scientific">Ladona fulva</name>
    <name type="common">Scarce chaser dragonfly</name>
    <name type="synonym">Libellula fulva</name>
    <dbReference type="NCBI Taxonomy" id="123851"/>
    <lineage>
        <taxon>Eukaryota</taxon>
        <taxon>Metazoa</taxon>
        <taxon>Ecdysozoa</taxon>
        <taxon>Arthropoda</taxon>
        <taxon>Hexapoda</taxon>
        <taxon>Insecta</taxon>
        <taxon>Pterygota</taxon>
        <taxon>Palaeoptera</taxon>
        <taxon>Odonata</taxon>
        <taxon>Epiprocta</taxon>
        <taxon>Anisoptera</taxon>
        <taxon>Libelluloidea</taxon>
        <taxon>Libellulidae</taxon>
        <taxon>Ladona</taxon>
    </lineage>
</organism>
<dbReference type="AlphaFoldDB" id="A0A8K0P7Q2"/>
<feature type="chain" id="PRO_5035440785" description="Alpha-N-acetylglucosaminidase" evidence="2">
    <location>
        <begin position="22"/>
        <end position="708"/>
    </location>
</feature>
<dbReference type="InterPro" id="IPR024733">
    <property type="entry name" value="NAGLU_tim-barrel"/>
</dbReference>
<dbReference type="InterPro" id="IPR007781">
    <property type="entry name" value="NAGLU"/>
</dbReference>
<evidence type="ECO:0000259" key="4">
    <source>
        <dbReference type="Pfam" id="PF12971"/>
    </source>
</evidence>
<dbReference type="Gene3D" id="1.20.120.670">
    <property type="entry name" value="N-acetyl-b-d-glucoasminidase"/>
    <property type="match status" value="1"/>
</dbReference>
<reference evidence="6" key="2">
    <citation type="submission" date="2017-10" db="EMBL/GenBank/DDBJ databases">
        <title>Ladona fulva Genome sequencing and assembly.</title>
        <authorList>
            <person name="Murali S."/>
            <person name="Richards S."/>
            <person name="Bandaranaike D."/>
            <person name="Bellair M."/>
            <person name="Blankenburg K."/>
            <person name="Chao H."/>
            <person name="Dinh H."/>
            <person name="Doddapaneni H."/>
            <person name="Dugan-Rocha S."/>
            <person name="Elkadiri S."/>
            <person name="Gnanaolivu R."/>
            <person name="Hernandez B."/>
            <person name="Skinner E."/>
            <person name="Javaid M."/>
            <person name="Lee S."/>
            <person name="Li M."/>
            <person name="Ming W."/>
            <person name="Munidasa M."/>
            <person name="Muniz J."/>
            <person name="Nguyen L."/>
            <person name="Hughes D."/>
            <person name="Osuji N."/>
            <person name="Pu L.-L."/>
            <person name="Puazo M."/>
            <person name="Qu C."/>
            <person name="Quiroz J."/>
            <person name="Raj R."/>
            <person name="Weissenberger G."/>
            <person name="Xin Y."/>
            <person name="Zou X."/>
            <person name="Han Y."/>
            <person name="Worley K."/>
            <person name="Muzny D."/>
            <person name="Gibbs R."/>
        </authorList>
    </citation>
    <scope>NUCLEOTIDE SEQUENCE</scope>
    <source>
        <strain evidence="6">Sampled in the wild</strain>
    </source>
</reference>
<dbReference type="Pfam" id="PF05089">
    <property type="entry name" value="NAGLU"/>
    <property type="match status" value="2"/>
</dbReference>